<organism evidence="1">
    <name type="scientific">marine sediment metagenome</name>
    <dbReference type="NCBI Taxonomy" id="412755"/>
    <lineage>
        <taxon>unclassified sequences</taxon>
        <taxon>metagenomes</taxon>
        <taxon>ecological metagenomes</taxon>
    </lineage>
</organism>
<feature type="non-terminal residue" evidence="1">
    <location>
        <position position="206"/>
    </location>
</feature>
<sequence length="206" mass="22021">MATMRTGQVHDLPEIRRALTVFYQPDDVVELRSLGVGGKTVAGYFDDHAKLAEAAAKLSGSAAGVYVVLNEFTPALLARSANRLTTGPKTLTQDKDIIRRRYLAIDIDAKRPSGISSTNAEHDAAIQVARKIKEYLVGLGFPADSIIMGDSGNGGHLLGRVDLPNDTNNTNLIKSCLEALATRFDDDAVSIDPGVFNAARRANSGL</sequence>
<dbReference type="EMBL" id="BARW01014469">
    <property type="protein sequence ID" value="GAI76097.1"/>
    <property type="molecule type" value="Genomic_DNA"/>
</dbReference>
<protein>
    <submittedName>
        <fullName evidence="1">Uncharacterized protein</fullName>
    </submittedName>
</protein>
<comment type="caution">
    <text evidence="1">The sequence shown here is derived from an EMBL/GenBank/DDBJ whole genome shotgun (WGS) entry which is preliminary data.</text>
</comment>
<gene>
    <name evidence="1" type="ORF">S12H4_25639</name>
</gene>
<accession>X1R5T1</accession>
<dbReference type="AlphaFoldDB" id="X1R5T1"/>
<reference evidence="1" key="1">
    <citation type="journal article" date="2014" name="Front. Microbiol.">
        <title>High frequency of phylogenetically diverse reductive dehalogenase-homologous genes in deep subseafloor sedimentary metagenomes.</title>
        <authorList>
            <person name="Kawai M."/>
            <person name="Futagami T."/>
            <person name="Toyoda A."/>
            <person name="Takaki Y."/>
            <person name="Nishi S."/>
            <person name="Hori S."/>
            <person name="Arai W."/>
            <person name="Tsubouchi T."/>
            <person name="Morono Y."/>
            <person name="Uchiyama I."/>
            <person name="Ito T."/>
            <person name="Fujiyama A."/>
            <person name="Inagaki F."/>
            <person name="Takami H."/>
        </authorList>
    </citation>
    <scope>NUCLEOTIDE SEQUENCE</scope>
    <source>
        <strain evidence="1">Expedition CK06-06</strain>
    </source>
</reference>
<proteinExistence type="predicted"/>
<name>X1R5T1_9ZZZZ</name>
<evidence type="ECO:0000313" key="1">
    <source>
        <dbReference type="EMBL" id="GAI76097.1"/>
    </source>
</evidence>